<dbReference type="AlphaFoldDB" id="A0AAU9NVS2"/>
<evidence type="ECO:0000256" key="1">
    <source>
        <dbReference type="SAM" id="MobiDB-lite"/>
    </source>
</evidence>
<dbReference type="EMBL" id="CAKMRJ010005412">
    <property type="protein sequence ID" value="CAH1441843.1"/>
    <property type="molecule type" value="Genomic_DNA"/>
</dbReference>
<accession>A0AAU9NVS2</accession>
<organism evidence="2 3">
    <name type="scientific">Lactuca virosa</name>
    <dbReference type="NCBI Taxonomy" id="75947"/>
    <lineage>
        <taxon>Eukaryota</taxon>
        <taxon>Viridiplantae</taxon>
        <taxon>Streptophyta</taxon>
        <taxon>Embryophyta</taxon>
        <taxon>Tracheophyta</taxon>
        <taxon>Spermatophyta</taxon>
        <taxon>Magnoliopsida</taxon>
        <taxon>eudicotyledons</taxon>
        <taxon>Gunneridae</taxon>
        <taxon>Pentapetalae</taxon>
        <taxon>asterids</taxon>
        <taxon>campanulids</taxon>
        <taxon>Asterales</taxon>
        <taxon>Asteraceae</taxon>
        <taxon>Cichorioideae</taxon>
        <taxon>Cichorieae</taxon>
        <taxon>Lactucinae</taxon>
        <taxon>Lactuca</taxon>
    </lineage>
</organism>
<evidence type="ECO:0000313" key="3">
    <source>
        <dbReference type="Proteomes" id="UP001157418"/>
    </source>
</evidence>
<gene>
    <name evidence="2" type="ORF">LVIROSA_LOCUS27877</name>
</gene>
<name>A0AAU9NVS2_9ASTR</name>
<dbReference type="Proteomes" id="UP001157418">
    <property type="component" value="Unassembled WGS sequence"/>
</dbReference>
<protein>
    <submittedName>
        <fullName evidence="2">Uncharacterized protein</fullName>
    </submittedName>
</protein>
<keyword evidence="3" id="KW-1185">Reference proteome</keyword>
<evidence type="ECO:0000313" key="2">
    <source>
        <dbReference type="EMBL" id="CAH1441843.1"/>
    </source>
</evidence>
<comment type="caution">
    <text evidence="2">The sequence shown here is derived from an EMBL/GenBank/DDBJ whole genome shotgun (WGS) entry which is preliminary data.</text>
</comment>
<proteinExistence type="predicted"/>
<sequence length="98" mass="11175">MFKKLRSLVSYYIAGDSLLRTSVFLALLNHHHYSPPTNVLFYPFSPTMNTTVFPLQHRRPSSSLLSHACTKPSNRWFTRGNKKTNSDENRVAGGTSQF</sequence>
<feature type="region of interest" description="Disordered" evidence="1">
    <location>
        <begin position="76"/>
        <end position="98"/>
    </location>
</feature>
<reference evidence="2 3" key="1">
    <citation type="submission" date="2022-01" db="EMBL/GenBank/DDBJ databases">
        <authorList>
            <person name="Xiong W."/>
            <person name="Schranz E."/>
        </authorList>
    </citation>
    <scope>NUCLEOTIDE SEQUENCE [LARGE SCALE GENOMIC DNA]</scope>
</reference>